<dbReference type="EMBL" id="STGY01000068">
    <property type="protein sequence ID" value="THV37768.1"/>
    <property type="molecule type" value="Genomic_DNA"/>
</dbReference>
<gene>
    <name evidence="1" type="ORF">FAB82_20000</name>
</gene>
<proteinExistence type="predicted"/>
<dbReference type="InterPro" id="IPR038056">
    <property type="entry name" value="YjbR-like_sf"/>
</dbReference>
<dbReference type="SUPFAM" id="SSF142906">
    <property type="entry name" value="YjbR-like"/>
    <property type="match status" value="1"/>
</dbReference>
<evidence type="ECO:0000313" key="2">
    <source>
        <dbReference type="Proteomes" id="UP000308760"/>
    </source>
</evidence>
<dbReference type="Proteomes" id="UP000308760">
    <property type="component" value="Unassembled WGS sequence"/>
</dbReference>
<dbReference type="InterPro" id="IPR007351">
    <property type="entry name" value="YjbR"/>
</dbReference>
<keyword evidence="2" id="KW-1185">Reference proteome</keyword>
<dbReference type="PANTHER" id="PTHR35145">
    <property type="entry name" value="CYTOPLASMIC PROTEIN-RELATED"/>
    <property type="match status" value="1"/>
</dbReference>
<comment type="caution">
    <text evidence="1">The sequence shown here is derived from an EMBL/GenBank/DDBJ whole genome shotgun (WGS) entry which is preliminary data.</text>
</comment>
<name>A0A4S8Q161_9ACTN</name>
<dbReference type="PANTHER" id="PTHR35145:SF1">
    <property type="entry name" value="CYTOPLASMIC PROTEIN"/>
    <property type="match status" value="1"/>
</dbReference>
<organism evidence="1 2">
    <name type="scientific">Glycomyces buryatensis</name>
    <dbReference type="NCBI Taxonomy" id="2570927"/>
    <lineage>
        <taxon>Bacteria</taxon>
        <taxon>Bacillati</taxon>
        <taxon>Actinomycetota</taxon>
        <taxon>Actinomycetes</taxon>
        <taxon>Glycomycetales</taxon>
        <taxon>Glycomycetaceae</taxon>
        <taxon>Glycomyces</taxon>
    </lineage>
</organism>
<evidence type="ECO:0000313" key="1">
    <source>
        <dbReference type="EMBL" id="THV37768.1"/>
    </source>
</evidence>
<dbReference type="OrthoDB" id="3194910at2"/>
<protein>
    <submittedName>
        <fullName evidence="1">MmcQ/YjbR family DNA-binding protein</fullName>
    </submittedName>
</protein>
<dbReference type="InterPro" id="IPR058532">
    <property type="entry name" value="YjbR/MT2646/Rv2570-like"/>
</dbReference>
<dbReference type="GO" id="GO:0003677">
    <property type="term" value="F:DNA binding"/>
    <property type="evidence" value="ECO:0007669"/>
    <property type="project" value="UniProtKB-KW"/>
</dbReference>
<dbReference type="Pfam" id="PF04237">
    <property type="entry name" value="YjbR"/>
    <property type="match status" value="1"/>
</dbReference>
<accession>A0A4S8Q161</accession>
<dbReference type="AlphaFoldDB" id="A0A4S8Q161"/>
<sequence>MHGEQIQRTAAEAALELPDVEASEPFGPDYEVYKVHGKVVMMTTEVPGREIVTLKSDPADAVALCQTFQSITPGYHMNKRHWISISAGEGITEQLVKELVGDSYALVVKKLPKVVQARLRAKT</sequence>
<keyword evidence="1" id="KW-0238">DNA-binding</keyword>
<reference evidence="2" key="1">
    <citation type="submission" date="2019-04" db="EMBL/GenBank/DDBJ databases">
        <title>Nocardioides xinjiangensis sp. nov.</title>
        <authorList>
            <person name="Liu S."/>
        </authorList>
    </citation>
    <scope>NUCLEOTIDE SEQUENCE [LARGE SCALE GENOMIC DNA]</scope>
    <source>
        <strain evidence="2">18</strain>
    </source>
</reference>
<dbReference type="Gene3D" id="3.90.1150.30">
    <property type="match status" value="1"/>
</dbReference>
<reference evidence="1 2" key="2">
    <citation type="submission" date="2019-05" db="EMBL/GenBank/DDBJ databases">
        <title>Glycomyces buryatensis sp. nov.</title>
        <authorList>
            <person name="Nikitina E."/>
        </authorList>
    </citation>
    <scope>NUCLEOTIDE SEQUENCE [LARGE SCALE GENOMIC DNA]</scope>
    <source>
        <strain evidence="1 2">18</strain>
    </source>
</reference>